<accession>A0A4Y2T3C1</accession>
<evidence type="ECO:0000313" key="2">
    <source>
        <dbReference type="Proteomes" id="UP000499080"/>
    </source>
</evidence>
<sequence>SLGKEDGPILDHSADTLKGIFARFHDGAEIFIVFHRGVQGPAICRLSKSVSLGLAVAPKNDGAFILCYFTYRLSGHCLAVRGQLEEGNQEKIKGNLYL</sequence>
<evidence type="ECO:0000313" key="1">
    <source>
        <dbReference type="EMBL" id="GBN93939.1"/>
    </source>
</evidence>
<name>A0A4Y2T3C1_ARAVE</name>
<proteinExistence type="predicted"/>
<keyword evidence="2" id="KW-1185">Reference proteome</keyword>
<gene>
    <name evidence="1" type="ORF">AVEN_18094_1</name>
</gene>
<organism evidence="1 2">
    <name type="scientific">Araneus ventricosus</name>
    <name type="common">Orbweaver spider</name>
    <name type="synonym">Epeira ventricosa</name>
    <dbReference type="NCBI Taxonomy" id="182803"/>
    <lineage>
        <taxon>Eukaryota</taxon>
        <taxon>Metazoa</taxon>
        <taxon>Ecdysozoa</taxon>
        <taxon>Arthropoda</taxon>
        <taxon>Chelicerata</taxon>
        <taxon>Arachnida</taxon>
        <taxon>Araneae</taxon>
        <taxon>Araneomorphae</taxon>
        <taxon>Entelegynae</taxon>
        <taxon>Araneoidea</taxon>
        <taxon>Araneidae</taxon>
        <taxon>Araneus</taxon>
    </lineage>
</organism>
<feature type="non-terminal residue" evidence="1">
    <location>
        <position position="1"/>
    </location>
</feature>
<comment type="caution">
    <text evidence="1">The sequence shown here is derived from an EMBL/GenBank/DDBJ whole genome shotgun (WGS) entry which is preliminary data.</text>
</comment>
<dbReference type="EMBL" id="BGPR01025213">
    <property type="protein sequence ID" value="GBN93939.1"/>
    <property type="molecule type" value="Genomic_DNA"/>
</dbReference>
<dbReference type="AlphaFoldDB" id="A0A4Y2T3C1"/>
<reference evidence="1 2" key="1">
    <citation type="journal article" date="2019" name="Sci. Rep.">
        <title>Orb-weaving spider Araneus ventricosus genome elucidates the spidroin gene catalogue.</title>
        <authorList>
            <person name="Kono N."/>
            <person name="Nakamura H."/>
            <person name="Ohtoshi R."/>
            <person name="Moran D.A.P."/>
            <person name="Shinohara A."/>
            <person name="Yoshida Y."/>
            <person name="Fujiwara M."/>
            <person name="Mori M."/>
            <person name="Tomita M."/>
            <person name="Arakawa K."/>
        </authorList>
    </citation>
    <scope>NUCLEOTIDE SEQUENCE [LARGE SCALE GENOMIC DNA]</scope>
</reference>
<dbReference type="Proteomes" id="UP000499080">
    <property type="component" value="Unassembled WGS sequence"/>
</dbReference>
<protein>
    <submittedName>
        <fullName evidence="1">Uncharacterized protein</fullName>
    </submittedName>
</protein>